<dbReference type="GO" id="GO:0016020">
    <property type="term" value="C:membrane"/>
    <property type="evidence" value="ECO:0007669"/>
    <property type="project" value="TreeGrafter"/>
</dbReference>
<keyword evidence="5" id="KW-1185">Reference proteome</keyword>
<reference evidence="4 5" key="1">
    <citation type="journal article" date="2012" name="PLoS Pathog.">
        <title>Diverse lifestyles and strategies of plant pathogenesis encoded in the genomes of eighteen Dothideomycetes fungi.</title>
        <authorList>
            <person name="Ohm R.A."/>
            <person name="Feau N."/>
            <person name="Henrissat B."/>
            <person name="Schoch C.L."/>
            <person name="Horwitz B.A."/>
            <person name="Barry K.W."/>
            <person name="Condon B.J."/>
            <person name="Copeland A.C."/>
            <person name="Dhillon B."/>
            <person name="Glaser F."/>
            <person name="Hesse C.N."/>
            <person name="Kosti I."/>
            <person name="LaButti K."/>
            <person name="Lindquist E.A."/>
            <person name="Lucas S."/>
            <person name="Salamov A.A."/>
            <person name="Bradshaw R.E."/>
            <person name="Ciuffetti L."/>
            <person name="Hamelin R.C."/>
            <person name="Kema G.H.J."/>
            <person name="Lawrence C."/>
            <person name="Scott J.A."/>
            <person name="Spatafora J.W."/>
            <person name="Turgeon B.G."/>
            <person name="de Wit P.J.G.M."/>
            <person name="Zhong S."/>
            <person name="Goodwin S.B."/>
            <person name="Grigoriev I.V."/>
        </authorList>
    </citation>
    <scope>NUCLEOTIDE SEQUENCE [LARGE SCALE GENOMIC DNA]</scope>
    <source>
        <strain evidence="4 5">UAMH 10762</strain>
    </source>
</reference>
<dbReference type="PANTHER" id="PTHR44196">
    <property type="entry name" value="DEHYDROGENASE/REDUCTASE SDR FAMILY MEMBER 7B"/>
    <property type="match status" value="1"/>
</dbReference>
<dbReference type="Gene3D" id="3.40.50.720">
    <property type="entry name" value="NAD(P)-binding Rossmann-like Domain"/>
    <property type="match status" value="1"/>
</dbReference>
<dbReference type="InterPro" id="IPR036291">
    <property type="entry name" value="NAD(P)-bd_dom_sf"/>
</dbReference>
<dbReference type="InterPro" id="IPR002347">
    <property type="entry name" value="SDR_fam"/>
</dbReference>
<evidence type="ECO:0000256" key="1">
    <source>
        <dbReference type="ARBA" id="ARBA00006484"/>
    </source>
</evidence>
<dbReference type="SUPFAM" id="SSF51735">
    <property type="entry name" value="NAD(P)-binding Rossmann-fold domains"/>
    <property type="match status" value="1"/>
</dbReference>
<dbReference type="Proteomes" id="UP000011761">
    <property type="component" value="Unassembled WGS sequence"/>
</dbReference>
<dbReference type="HOGENOM" id="CLU_010194_2_6_1"/>
<dbReference type="PANTHER" id="PTHR44196:SF1">
    <property type="entry name" value="DEHYDROGENASE_REDUCTASE SDR FAMILY MEMBER 7B"/>
    <property type="match status" value="1"/>
</dbReference>
<dbReference type="OrthoDB" id="37659at2759"/>
<proteinExistence type="inferred from homology"/>
<dbReference type="PRINTS" id="PR00080">
    <property type="entry name" value="SDRFAMILY"/>
</dbReference>
<organism evidence="4 5">
    <name type="scientific">Baudoinia panamericana (strain UAMH 10762)</name>
    <name type="common">Angels' share fungus</name>
    <name type="synonym">Baudoinia compniacensis (strain UAMH 10762)</name>
    <dbReference type="NCBI Taxonomy" id="717646"/>
    <lineage>
        <taxon>Eukaryota</taxon>
        <taxon>Fungi</taxon>
        <taxon>Dikarya</taxon>
        <taxon>Ascomycota</taxon>
        <taxon>Pezizomycotina</taxon>
        <taxon>Dothideomycetes</taxon>
        <taxon>Dothideomycetidae</taxon>
        <taxon>Mycosphaerellales</taxon>
        <taxon>Teratosphaeriaceae</taxon>
        <taxon>Baudoinia</taxon>
    </lineage>
</organism>
<dbReference type="RefSeq" id="XP_007679155.1">
    <property type="nucleotide sequence ID" value="XM_007680965.1"/>
</dbReference>
<evidence type="ECO:0000313" key="4">
    <source>
        <dbReference type="EMBL" id="EMC93530.1"/>
    </source>
</evidence>
<accession>M2N4B8</accession>
<dbReference type="OMA" id="KAWVHFW"/>
<dbReference type="Pfam" id="PF00106">
    <property type="entry name" value="adh_short"/>
    <property type="match status" value="1"/>
</dbReference>
<evidence type="ECO:0000256" key="3">
    <source>
        <dbReference type="RuleBase" id="RU000363"/>
    </source>
</evidence>
<dbReference type="eggNOG" id="KOG0725">
    <property type="taxonomic scope" value="Eukaryota"/>
</dbReference>
<evidence type="ECO:0000256" key="2">
    <source>
        <dbReference type="ARBA" id="ARBA00023002"/>
    </source>
</evidence>
<dbReference type="GeneID" id="19110483"/>
<name>M2N4B8_BAUPA</name>
<dbReference type="PRINTS" id="PR00081">
    <property type="entry name" value="GDHRDH"/>
</dbReference>
<protein>
    <recommendedName>
        <fullName evidence="6">Short-chain dehydrogenase</fullName>
    </recommendedName>
</protein>
<dbReference type="GO" id="GO:0016491">
    <property type="term" value="F:oxidoreductase activity"/>
    <property type="evidence" value="ECO:0007669"/>
    <property type="project" value="UniProtKB-KW"/>
</dbReference>
<gene>
    <name evidence="4" type="ORF">BAUCODRAFT_26798</name>
</gene>
<evidence type="ECO:0008006" key="6">
    <source>
        <dbReference type="Google" id="ProtNLM"/>
    </source>
</evidence>
<dbReference type="AlphaFoldDB" id="M2N4B8"/>
<dbReference type="KEGG" id="bcom:BAUCODRAFT_26798"/>
<evidence type="ECO:0000313" key="5">
    <source>
        <dbReference type="Proteomes" id="UP000011761"/>
    </source>
</evidence>
<comment type="similarity">
    <text evidence="1 3">Belongs to the short-chain dehydrogenases/reductases (SDR) family.</text>
</comment>
<dbReference type="EMBL" id="KB445560">
    <property type="protein sequence ID" value="EMC93530.1"/>
    <property type="molecule type" value="Genomic_DNA"/>
</dbReference>
<sequence length="263" mass="29055">MTFKTLDFNCALVTGGGGGIGRAISEYFLSIGKKVIICGRTESKLQEASKQMKDCPYYVLDTGNIAGIADFVTKITKEHPDLDCLVNNAGVQRPLDVNEMSAEEFTQKADNEVAINIQGPLHLIIHLLPHFKQKSGAVIMNVSSVLGYIPTSVINPVYNGTKAWVHFWSMNLRTQLEQAGANIRVIEIAPPSVGTDLHRERKDPNDNKKDKNPAALSVEEFMEDVIAQFEANEDHIGAGPSRKVLERWYGEFGPDYQKATGHK</sequence>
<keyword evidence="2" id="KW-0560">Oxidoreductase</keyword>